<dbReference type="PANTHER" id="PTHR36573">
    <property type="entry name" value="INTERMEMBRANE PHOSPHOLIPID TRANSPORT SYSTEM BINDING PROTEIN MLAC"/>
    <property type="match status" value="1"/>
</dbReference>
<protein>
    <submittedName>
        <fullName evidence="2">ABC transporter</fullName>
    </submittedName>
</protein>
<dbReference type="Pfam" id="PF05494">
    <property type="entry name" value="MlaC"/>
    <property type="match status" value="1"/>
</dbReference>
<dbReference type="EMBL" id="MSPP01000002">
    <property type="protein sequence ID" value="OUD09878.1"/>
    <property type="molecule type" value="Genomic_DNA"/>
</dbReference>
<dbReference type="OrthoDB" id="7839352at2"/>
<evidence type="ECO:0000313" key="3">
    <source>
        <dbReference type="Proteomes" id="UP000194664"/>
    </source>
</evidence>
<feature type="chain" id="PRO_5013191173" evidence="1">
    <location>
        <begin position="27"/>
        <end position="197"/>
    </location>
</feature>
<dbReference type="Proteomes" id="UP000194664">
    <property type="component" value="Unassembled WGS sequence"/>
</dbReference>
<evidence type="ECO:0000313" key="2">
    <source>
        <dbReference type="EMBL" id="OUD09878.1"/>
    </source>
</evidence>
<evidence type="ECO:0000256" key="1">
    <source>
        <dbReference type="SAM" id="SignalP"/>
    </source>
</evidence>
<keyword evidence="1" id="KW-0732">Signal</keyword>
<dbReference type="Gene3D" id="3.10.450.710">
    <property type="entry name" value="Tgt2/MlaC"/>
    <property type="match status" value="1"/>
</dbReference>
<gene>
    <name evidence="2" type="ORF">BVC71_08640</name>
</gene>
<dbReference type="RefSeq" id="WP_086451218.1">
    <property type="nucleotide sequence ID" value="NZ_MSPP01000002.1"/>
</dbReference>
<feature type="signal peptide" evidence="1">
    <location>
        <begin position="1"/>
        <end position="26"/>
    </location>
</feature>
<keyword evidence="3" id="KW-1185">Reference proteome</keyword>
<proteinExistence type="predicted"/>
<dbReference type="InterPro" id="IPR006311">
    <property type="entry name" value="TAT_signal"/>
</dbReference>
<dbReference type="AlphaFoldDB" id="A0A251X0G7"/>
<accession>A0A251X0G7</accession>
<name>A0A251X0G7_9RHOB</name>
<reference evidence="2 3" key="1">
    <citation type="submission" date="2016-12" db="EMBL/GenBank/DDBJ databases">
        <title>The draft genome sequence of HSLHS2.</title>
        <authorList>
            <person name="Hu D."/>
            <person name="Wang L."/>
            <person name="Shao Z."/>
        </authorList>
    </citation>
    <scope>NUCLEOTIDE SEQUENCE [LARGE SCALE GENOMIC DNA]</scope>
    <source>
        <strain evidence="2">MCCC 1A06712</strain>
    </source>
</reference>
<dbReference type="InterPro" id="IPR008869">
    <property type="entry name" value="MlaC/ttg2D"/>
</dbReference>
<sequence length="197" mass="21527">MINLFSRRQFLAVASAAAVVPTTSLALTESQARTLVDRLVADINAIIASGKSESAIIADFASIFDRYADVPIIARTAMGADWRAATADQRTRFVNAFSDYVASKYGRRFREFVGGRIEVTETVTVPNGVEVRARVILQGQSPFEVSFVVSDGSGQPKFINMFIEGINMITSERTEIGAMLDRRRGDIDGLIVDLEAL</sequence>
<dbReference type="InterPro" id="IPR042245">
    <property type="entry name" value="Tgt2/MlaC_sf"/>
</dbReference>
<organism evidence="2 3">
    <name type="scientific">Marivivens niveibacter</name>
    <dbReference type="NCBI Taxonomy" id="1930667"/>
    <lineage>
        <taxon>Bacteria</taxon>
        <taxon>Pseudomonadati</taxon>
        <taxon>Pseudomonadota</taxon>
        <taxon>Alphaproteobacteria</taxon>
        <taxon>Rhodobacterales</taxon>
        <taxon>Paracoccaceae</taxon>
        <taxon>Marivivens group</taxon>
        <taxon>Marivivens</taxon>
    </lineage>
</organism>
<dbReference type="PANTHER" id="PTHR36573:SF1">
    <property type="entry name" value="INTERMEMBRANE PHOSPHOLIPID TRANSPORT SYSTEM BINDING PROTEIN MLAC"/>
    <property type="match status" value="1"/>
</dbReference>
<comment type="caution">
    <text evidence="2">The sequence shown here is derived from an EMBL/GenBank/DDBJ whole genome shotgun (WGS) entry which is preliminary data.</text>
</comment>
<dbReference type="PROSITE" id="PS51318">
    <property type="entry name" value="TAT"/>
    <property type="match status" value="1"/>
</dbReference>